<dbReference type="GO" id="GO:0008270">
    <property type="term" value="F:zinc ion binding"/>
    <property type="evidence" value="ECO:0007669"/>
    <property type="project" value="UniProtKB-KW"/>
</dbReference>
<evidence type="ECO:0000256" key="9">
    <source>
        <dbReference type="ARBA" id="ARBA00023163"/>
    </source>
</evidence>
<organism evidence="15 16">
    <name type="scientific">Castilleja foliolosa</name>
    <dbReference type="NCBI Taxonomy" id="1961234"/>
    <lineage>
        <taxon>Eukaryota</taxon>
        <taxon>Viridiplantae</taxon>
        <taxon>Streptophyta</taxon>
        <taxon>Embryophyta</taxon>
        <taxon>Tracheophyta</taxon>
        <taxon>Spermatophyta</taxon>
        <taxon>Magnoliopsida</taxon>
        <taxon>eudicotyledons</taxon>
        <taxon>Gunneridae</taxon>
        <taxon>Pentapetalae</taxon>
        <taxon>asterids</taxon>
        <taxon>lamiids</taxon>
        <taxon>Lamiales</taxon>
        <taxon>Orobanchaceae</taxon>
        <taxon>Pedicularideae</taxon>
        <taxon>Castillejinae</taxon>
        <taxon>Castilleja</taxon>
    </lineage>
</organism>
<feature type="domain" description="TAZ-type" evidence="14">
    <location>
        <begin position="76"/>
        <end position="157"/>
    </location>
</feature>
<keyword evidence="16" id="KW-1185">Reference proteome</keyword>
<keyword evidence="4" id="KW-0479">Metal-binding</keyword>
<evidence type="ECO:0000313" key="16">
    <source>
        <dbReference type="Proteomes" id="UP001632038"/>
    </source>
</evidence>
<comment type="caution">
    <text evidence="15">The sequence shown here is derived from an EMBL/GenBank/DDBJ whole genome shotgun (WGS) entry which is preliminary data.</text>
</comment>
<evidence type="ECO:0000256" key="2">
    <source>
        <dbReference type="ARBA" id="ARBA00013184"/>
    </source>
</evidence>
<dbReference type="InterPro" id="IPR013083">
    <property type="entry name" value="Znf_RING/FYVE/PHD"/>
</dbReference>
<dbReference type="EC" id="2.3.1.48" evidence="2"/>
<keyword evidence="8" id="KW-0805">Transcription regulation</keyword>
<comment type="subcellular location">
    <subcellularLocation>
        <location evidence="1">Nucleus</location>
    </subcellularLocation>
</comment>
<dbReference type="InterPro" id="IPR013178">
    <property type="entry name" value="Histone_AcTrfase_Rtt109/CBP"/>
</dbReference>
<evidence type="ECO:0000256" key="4">
    <source>
        <dbReference type="ARBA" id="ARBA00022723"/>
    </source>
</evidence>
<evidence type="ECO:0000256" key="5">
    <source>
        <dbReference type="ARBA" id="ARBA00022771"/>
    </source>
</evidence>
<dbReference type="PROSITE" id="PS50134">
    <property type="entry name" value="ZF_TAZ"/>
    <property type="match status" value="1"/>
</dbReference>
<evidence type="ECO:0000256" key="10">
    <source>
        <dbReference type="ARBA" id="ARBA00023242"/>
    </source>
</evidence>
<dbReference type="Pfam" id="PF13639">
    <property type="entry name" value="zf-RING_2"/>
    <property type="match status" value="1"/>
</dbReference>
<keyword evidence="6" id="KW-0862">Zinc</keyword>
<gene>
    <name evidence="15" type="ORF">CASFOL_031327</name>
</gene>
<dbReference type="InterPro" id="IPR000197">
    <property type="entry name" value="Znf_TAZ"/>
</dbReference>
<dbReference type="Pfam" id="PF02135">
    <property type="entry name" value="zf-TAZ"/>
    <property type="match status" value="1"/>
</dbReference>
<reference evidence="16" key="1">
    <citation type="journal article" date="2024" name="IScience">
        <title>Strigolactones Initiate the Formation of Haustorium-like Structures in Castilleja.</title>
        <authorList>
            <person name="Buerger M."/>
            <person name="Peterson D."/>
            <person name="Chory J."/>
        </authorList>
    </citation>
    <scope>NUCLEOTIDE SEQUENCE [LARGE SCALE GENOMIC DNA]</scope>
</reference>
<evidence type="ECO:0000313" key="15">
    <source>
        <dbReference type="EMBL" id="KAL3624659.1"/>
    </source>
</evidence>
<evidence type="ECO:0000256" key="11">
    <source>
        <dbReference type="ARBA" id="ARBA00048017"/>
    </source>
</evidence>
<evidence type="ECO:0000256" key="12">
    <source>
        <dbReference type="PROSITE-ProRule" id="PRU00175"/>
    </source>
</evidence>
<dbReference type="Gene3D" id="3.30.40.10">
    <property type="entry name" value="Zinc/RING finger domain, C3HC4 (zinc finger)"/>
    <property type="match status" value="1"/>
</dbReference>
<comment type="catalytic activity">
    <reaction evidence="11">
        <text>L-lysyl-[protein] + acetyl-CoA = N(6)-acetyl-L-lysyl-[protein] + CoA + H(+)</text>
        <dbReference type="Rhea" id="RHEA:45948"/>
        <dbReference type="Rhea" id="RHEA-COMP:9752"/>
        <dbReference type="Rhea" id="RHEA-COMP:10731"/>
        <dbReference type="ChEBI" id="CHEBI:15378"/>
        <dbReference type="ChEBI" id="CHEBI:29969"/>
        <dbReference type="ChEBI" id="CHEBI:57287"/>
        <dbReference type="ChEBI" id="CHEBI:57288"/>
        <dbReference type="ChEBI" id="CHEBI:61930"/>
        <dbReference type="EC" id="2.3.1.48"/>
    </reaction>
</comment>
<dbReference type="GO" id="GO:0004402">
    <property type="term" value="F:histone acetyltransferase activity"/>
    <property type="evidence" value="ECO:0007669"/>
    <property type="project" value="UniProtKB-ARBA"/>
</dbReference>
<accession>A0ABD3C4Z5</accession>
<dbReference type="AlphaFoldDB" id="A0ABD3C4Z5"/>
<dbReference type="Gene3D" id="1.20.1020.10">
    <property type="entry name" value="TAZ domain"/>
    <property type="match status" value="1"/>
</dbReference>
<proteinExistence type="predicted"/>
<name>A0ABD3C4Z5_9LAMI</name>
<evidence type="ECO:0000259" key="13">
    <source>
        <dbReference type="PROSITE" id="PS50089"/>
    </source>
</evidence>
<dbReference type="InterPro" id="IPR001841">
    <property type="entry name" value="Znf_RING"/>
</dbReference>
<dbReference type="PANTHER" id="PTHR13808:SF1">
    <property type="entry name" value="HISTONE ACETYLTRANSFERASE"/>
    <property type="match status" value="1"/>
</dbReference>
<dbReference type="GO" id="GO:0005634">
    <property type="term" value="C:nucleus"/>
    <property type="evidence" value="ECO:0007669"/>
    <property type="project" value="UniProtKB-SubCell"/>
</dbReference>
<sequence length="169" mass="19445">MTIEDGLSKEIITRHLKTSDHPKNEGELCAVCLDDLSRLNKKMIIGTLDCGHEYHKSCIKKWLTRKNCCPLCKATGISVRDKLRKVLELLVHTPQCHTANCQYQNCRKLRGLFKHGMECKVRASGGCELCKKMWNLLQLHARACKESECNVPRCRDLKEHLRREHAHLA</sequence>
<evidence type="ECO:0000256" key="7">
    <source>
        <dbReference type="ARBA" id="ARBA00022853"/>
    </source>
</evidence>
<evidence type="ECO:0000256" key="8">
    <source>
        <dbReference type="ARBA" id="ARBA00023015"/>
    </source>
</evidence>
<evidence type="ECO:0000256" key="6">
    <source>
        <dbReference type="ARBA" id="ARBA00022833"/>
    </source>
</evidence>
<keyword evidence="10" id="KW-0539">Nucleus</keyword>
<dbReference type="SMART" id="SM00184">
    <property type="entry name" value="RING"/>
    <property type="match status" value="1"/>
</dbReference>
<keyword evidence="7" id="KW-0156">Chromatin regulator</keyword>
<dbReference type="SUPFAM" id="SSF57850">
    <property type="entry name" value="RING/U-box"/>
    <property type="match status" value="1"/>
</dbReference>
<keyword evidence="3" id="KW-0808">Transferase</keyword>
<dbReference type="EMBL" id="JAVIJP010000053">
    <property type="protein sequence ID" value="KAL3624659.1"/>
    <property type="molecule type" value="Genomic_DNA"/>
</dbReference>
<dbReference type="PROSITE" id="PS50089">
    <property type="entry name" value="ZF_RING_2"/>
    <property type="match status" value="1"/>
</dbReference>
<dbReference type="Proteomes" id="UP001632038">
    <property type="component" value="Unassembled WGS sequence"/>
</dbReference>
<dbReference type="InterPro" id="IPR035898">
    <property type="entry name" value="TAZ_dom_sf"/>
</dbReference>
<keyword evidence="5 12" id="KW-0863">Zinc-finger</keyword>
<protein>
    <recommendedName>
        <fullName evidence="2">histone acetyltransferase</fullName>
        <ecNumber evidence="2">2.3.1.48</ecNumber>
    </recommendedName>
</protein>
<feature type="domain" description="RING-type" evidence="13">
    <location>
        <begin position="29"/>
        <end position="73"/>
    </location>
</feature>
<evidence type="ECO:0000256" key="1">
    <source>
        <dbReference type="ARBA" id="ARBA00004123"/>
    </source>
</evidence>
<evidence type="ECO:0000256" key="3">
    <source>
        <dbReference type="ARBA" id="ARBA00022679"/>
    </source>
</evidence>
<dbReference type="SUPFAM" id="SSF57933">
    <property type="entry name" value="TAZ domain"/>
    <property type="match status" value="1"/>
</dbReference>
<evidence type="ECO:0000259" key="14">
    <source>
        <dbReference type="PROSITE" id="PS50134"/>
    </source>
</evidence>
<keyword evidence="9" id="KW-0804">Transcription</keyword>
<dbReference type="SMART" id="SM00551">
    <property type="entry name" value="ZnF_TAZ"/>
    <property type="match status" value="1"/>
</dbReference>
<dbReference type="PANTHER" id="PTHR13808">
    <property type="entry name" value="CBP/P300-RELATED"/>
    <property type="match status" value="1"/>
</dbReference>